<dbReference type="EMBL" id="JARKIB010000001">
    <property type="protein sequence ID" value="KAJ7786478.1"/>
    <property type="molecule type" value="Genomic_DNA"/>
</dbReference>
<evidence type="ECO:0000256" key="2">
    <source>
        <dbReference type="SAM" id="MobiDB-lite"/>
    </source>
</evidence>
<feature type="compositionally biased region" description="Acidic residues" evidence="2">
    <location>
        <begin position="156"/>
        <end position="168"/>
    </location>
</feature>
<protein>
    <recommendedName>
        <fullName evidence="3">PB1 domain-containing protein</fullName>
    </recommendedName>
</protein>
<feature type="coiled-coil region" evidence="1">
    <location>
        <begin position="518"/>
        <end position="545"/>
    </location>
</feature>
<feature type="compositionally biased region" description="Polar residues" evidence="2">
    <location>
        <begin position="375"/>
        <end position="388"/>
    </location>
</feature>
<dbReference type="Pfam" id="PF00564">
    <property type="entry name" value="PB1"/>
    <property type="match status" value="1"/>
</dbReference>
<dbReference type="PROSITE" id="PS51745">
    <property type="entry name" value="PB1"/>
    <property type="match status" value="1"/>
</dbReference>
<dbReference type="SUPFAM" id="SSF54277">
    <property type="entry name" value="CAD &amp; PB1 domains"/>
    <property type="match status" value="1"/>
</dbReference>
<dbReference type="Proteomes" id="UP001215598">
    <property type="component" value="Unassembled WGS sequence"/>
</dbReference>
<feature type="compositionally biased region" description="Pro residues" evidence="2">
    <location>
        <begin position="455"/>
        <end position="499"/>
    </location>
</feature>
<feature type="compositionally biased region" description="Basic and acidic residues" evidence="2">
    <location>
        <begin position="174"/>
        <end position="183"/>
    </location>
</feature>
<dbReference type="Gene3D" id="3.10.20.90">
    <property type="entry name" value="Phosphatidylinositol 3-kinase Catalytic Subunit, Chain A, domain 1"/>
    <property type="match status" value="1"/>
</dbReference>
<keyword evidence="5" id="KW-1185">Reference proteome</keyword>
<feature type="compositionally biased region" description="Low complexity" evidence="2">
    <location>
        <begin position="361"/>
        <end position="371"/>
    </location>
</feature>
<evidence type="ECO:0000256" key="1">
    <source>
        <dbReference type="SAM" id="Coils"/>
    </source>
</evidence>
<feature type="domain" description="PB1" evidence="3">
    <location>
        <begin position="2"/>
        <end position="86"/>
    </location>
</feature>
<feature type="compositionally biased region" description="Basic residues" evidence="2">
    <location>
        <begin position="417"/>
        <end position="427"/>
    </location>
</feature>
<comment type="caution">
    <text evidence="4">The sequence shown here is derived from an EMBL/GenBank/DDBJ whole genome shotgun (WGS) entry which is preliminary data.</text>
</comment>
<name>A0AAD7P3B4_9AGAR</name>
<evidence type="ECO:0000259" key="3">
    <source>
        <dbReference type="PROSITE" id="PS51745"/>
    </source>
</evidence>
<gene>
    <name evidence="4" type="ORF">B0H16DRAFT_1490606</name>
</gene>
<dbReference type="InterPro" id="IPR053793">
    <property type="entry name" value="PB1-like"/>
</dbReference>
<keyword evidence="1" id="KW-0175">Coiled coil</keyword>
<organism evidence="4 5">
    <name type="scientific">Mycena metata</name>
    <dbReference type="NCBI Taxonomy" id="1033252"/>
    <lineage>
        <taxon>Eukaryota</taxon>
        <taxon>Fungi</taxon>
        <taxon>Dikarya</taxon>
        <taxon>Basidiomycota</taxon>
        <taxon>Agaricomycotina</taxon>
        <taxon>Agaricomycetes</taxon>
        <taxon>Agaricomycetidae</taxon>
        <taxon>Agaricales</taxon>
        <taxon>Marasmiineae</taxon>
        <taxon>Mycenaceae</taxon>
        <taxon>Mycena</taxon>
    </lineage>
</organism>
<feature type="region of interest" description="Disordered" evidence="2">
    <location>
        <begin position="355"/>
        <end position="513"/>
    </location>
</feature>
<dbReference type="InterPro" id="IPR000270">
    <property type="entry name" value="PB1_dom"/>
</dbReference>
<reference evidence="4" key="1">
    <citation type="submission" date="2023-03" db="EMBL/GenBank/DDBJ databases">
        <title>Massive genome expansion in bonnet fungi (Mycena s.s.) driven by repeated elements and novel gene families across ecological guilds.</title>
        <authorList>
            <consortium name="Lawrence Berkeley National Laboratory"/>
            <person name="Harder C.B."/>
            <person name="Miyauchi S."/>
            <person name="Viragh M."/>
            <person name="Kuo A."/>
            <person name="Thoen E."/>
            <person name="Andreopoulos B."/>
            <person name="Lu D."/>
            <person name="Skrede I."/>
            <person name="Drula E."/>
            <person name="Henrissat B."/>
            <person name="Morin E."/>
            <person name="Kohler A."/>
            <person name="Barry K."/>
            <person name="LaButti K."/>
            <person name="Morin E."/>
            <person name="Salamov A."/>
            <person name="Lipzen A."/>
            <person name="Mereny Z."/>
            <person name="Hegedus B."/>
            <person name="Baldrian P."/>
            <person name="Stursova M."/>
            <person name="Weitz H."/>
            <person name="Taylor A."/>
            <person name="Grigoriev I.V."/>
            <person name="Nagy L.G."/>
            <person name="Martin F."/>
            <person name="Kauserud H."/>
        </authorList>
    </citation>
    <scope>NUCLEOTIDE SEQUENCE</scope>
    <source>
        <strain evidence="4">CBHHK182m</strain>
    </source>
</reference>
<sequence>MATTFKLTRDNLTRRVTFPAQPTWATLSAKIHELFAIPVDKVGVSYIDADSDEVTASSEDELRDYFATYTPGQAVRFVVQDLTRNEKALPDTPRSTAFRNTFGVDNEGLPFDIEDDWQRLPPLGTIFPVTERSESPHAFIQVVESDASSSIHRDDLDDSDDEESDGDSTTDFGRTLDKGKARAVDPSPAPSVVAESLSTLEAPPRSFTPLPESVVPDSPHSTVIPVTDPAVETQAVPQQSEAATAEDPSDPPLPTLDSAPAPQASLTTDVATLLTTLTNVVSAHPELSEGLRNIVQNATNGIYWNSHRASVAQAAGEFVQSAGNEAAEARRRAEEEAGRRVAEALGGMFRTFSSVLGGGEAPSEANPASAEEPLRTSTPTEQVNSTSFWYGGGQGTRDGRRRSWGSHWAPGPFHHGPPGHHGPHHGPHGLPHGPLGGPFAPPHLSGRGRRGMGFPPLPHWAPPPPHWGPGAPPPPPPPPSGPPPHPSGPPPPPPPPAAPAPAAEERPKPTPQELRAQVEAAKLLYKAEKERYRAEREERRRAREVRIASDPVQPLVDTTTPEKAADPSAPPPVTHLVSAGNPKVGYPQLEMYSVPHRSNTFHGHPSRRHGQEVVVETPAERTMHRITKRLAAVRSFPRSPFHPFTH</sequence>
<evidence type="ECO:0000313" key="4">
    <source>
        <dbReference type="EMBL" id="KAJ7786478.1"/>
    </source>
</evidence>
<feature type="region of interest" description="Disordered" evidence="2">
    <location>
        <begin position="144"/>
        <end position="262"/>
    </location>
</feature>
<evidence type="ECO:0000313" key="5">
    <source>
        <dbReference type="Proteomes" id="UP001215598"/>
    </source>
</evidence>
<dbReference type="SMART" id="SM00666">
    <property type="entry name" value="PB1"/>
    <property type="match status" value="1"/>
</dbReference>
<proteinExistence type="predicted"/>
<dbReference type="AlphaFoldDB" id="A0AAD7P3B4"/>
<accession>A0AAD7P3B4</accession>